<proteinExistence type="inferred from homology"/>
<evidence type="ECO:0000256" key="4">
    <source>
        <dbReference type="ARBA" id="ARBA00016090"/>
    </source>
</evidence>
<dbReference type="GO" id="GO:0006487">
    <property type="term" value="P:protein N-linked glycosylation"/>
    <property type="evidence" value="ECO:0007669"/>
    <property type="project" value="TreeGrafter"/>
</dbReference>
<dbReference type="AlphaFoldDB" id="A0A3B0ZL92"/>
<dbReference type="PANTHER" id="PTHR10937:SF0">
    <property type="entry name" value="GLUTAMINE--FRUCTOSE-6-PHOSPHATE TRANSAMINASE (ISOMERIZING)"/>
    <property type="match status" value="1"/>
</dbReference>
<dbReference type="NCBIfam" id="TIGR01135">
    <property type="entry name" value="glmS"/>
    <property type="match status" value="1"/>
</dbReference>
<feature type="domain" description="SIS" evidence="11">
    <location>
        <begin position="288"/>
        <end position="428"/>
    </location>
</feature>
<dbReference type="Pfam" id="PF13522">
    <property type="entry name" value="GATase_6"/>
    <property type="match status" value="1"/>
</dbReference>
<dbReference type="CDD" id="cd05008">
    <property type="entry name" value="SIS_GlmS_GlmD_1"/>
    <property type="match status" value="1"/>
</dbReference>
<evidence type="ECO:0000256" key="3">
    <source>
        <dbReference type="ARBA" id="ARBA00012916"/>
    </source>
</evidence>
<dbReference type="InterPro" id="IPR046348">
    <property type="entry name" value="SIS_dom_sf"/>
</dbReference>
<dbReference type="InterPro" id="IPR017932">
    <property type="entry name" value="GATase_2_dom"/>
</dbReference>
<dbReference type="Gene3D" id="3.40.50.10490">
    <property type="entry name" value="Glucose-6-phosphate isomerase like protein, domain 1"/>
    <property type="match status" value="2"/>
</dbReference>
<dbReference type="GO" id="GO:0004360">
    <property type="term" value="F:glutamine-fructose-6-phosphate transaminase (isomerizing) activity"/>
    <property type="evidence" value="ECO:0007669"/>
    <property type="project" value="UniProtKB-EC"/>
</dbReference>
<name>A0A3B0ZL92_9ZZZZ</name>
<dbReference type="Gene3D" id="3.60.20.10">
    <property type="entry name" value="Glutamine Phosphoribosylpyrophosphate, subunit 1, domain 1"/>
    <property type="match status" value="1"/>
</dbReference>
<keyword evidence="6 12" id="KW-0032">Aminotransferase</keyword>
<dbReference type="InterPro" id="IPR035466">
    <property type="entry name" value="GlmS/AgaS_SIS"/>
</dbReference>
<evidence type="ECO:0000256" key="9">
    <source>
        <dbReference type="ARBA" id="ARBA00022962"/>
    </source>
</evidence>
<dbReference type="FunFam" id="3.40.50.10490:FF:000002">
    <property type="entry name" value="Glutamine--fructose-6-phosphate aminotransferase [isomerizing]"/>
    <property type="match status" value="1"/>
</dbReference>
<dbReference type="NCBIfam" id="NF001484">
    <property type="entry name" value="PRK00331.1"/>
    <property type="match status" value="1"/>
</dbReference>
<dbReference type="InterPro" id="IPR035490">
    <property type="entry name" value="GlmS/FrlB_SIS"/>
</dbReference>
<dbReference type="GO" id="GO:0046349">
    <property type="term" value="P:amino sugar biosynthetic process"/>
    <property type="evidence" value="ECO:0007669"/>
    <property type="project" value="UniProtKB-ARBA"/>
</dbReference>
<dbReference type="InterPro" id="IPR001347">
    <property type="entry name" value="SIS_dom"/>
</dbReference>
<keyword evidence="7 12" id="KW-0808">Transferase</keyword>
<dbReference type="GO" id="GO:0006002">
    <property type="term" value="P:fructose 6-phosphate metabolic process"/>
    <property type="evidence" value="ECO:0007669"/>
    <property type="project" value="TreeGrafter"/>
</dbReference>
<dbReference type="EC" id="2.6.1.16" evidence="3"/>
<evidence type="ECO:0000256" key="8">
    <source>
        <dbReference type="ARBA" id="ARBA00022737"/>
    </source>
</evidence>
<dbReference type="PROSITE" id="PS51278">
    <property type="entry name" value="GATASE_TYPE_2"/>
    <property type="match status" value="1"/>
</dbReference>
<evidence type="ECO:0000256" key="1">
    <source>
        <dbReference type="ARBA" id="ARBA00001031"/>
    </source>
</evidence>
<sequence length="611" mass="67610">MCGIVGAVAERDVVPILIEGLKRLEYRGYDSAGVAVVNNDDCIERVRMPGKVAELEKQTNKLNLSAHFGIAHTRWATHGEPTKKNAHPHVCRQTVAVVHNGIIENHEELRIAQTKAGYEFTSDTDTEVIAHQVYEHHIVQKKDLLTAVKDSVKEFEGAYGLGVISNNEKGRLVAARSGSPLVIGVGIGEYFIASDVAALLPVTQRFIFLEEGDIADITRQSLTIYDVNNNVVEREIKESELTADSVERGEYRHYMLKEIYEQARAVTDTLEGRISGHKILEESFGLKAKDIFDNIQGVHIIACGTSYHSGLVARHWFETLANIPCNVEVASEFRYRKPVVRKNSLIVTISQSGETADTLAGLKEAKRLGFGQSLTICNVPESSLTRESDLTLLTRAGPEIGVASTKAFTTQLVALLMLVIVVGRRHGMDAKKETRLVKQLEALPAKIDKVLEMDAEIKQLSEMFADKRHALFLGRGLHYPVAMEGALKLKEISYIHAEAYPAGELKHGPLALVDSEMPVISVAPNNDMLEKLKSNLQEVKARGGELFVFADEKSHFKEEENIHVLNVVECEDETSPIIHTIPLQLLSYHVAILKGTDVDQPRNLAKSVTVE</sequence>
<dbReference type="FunFam" id="3.60.20.10:FF:000006">
    <property type="entry name" value="Glutamine--fructose-6-phosphate aminotransferase [isomerizing]"/>
    <property type="match status" value="1"/>
</dbReference>
<dbReference type="InterPro" id="IPR047084">
    <property type="entry name" value="GFAT_N"/>
</dbReference>
<evidence type="ECO:0000259" key="10">
    <source>
        <dbReference type="PROSITE" id="PS51278"/>
    </source>
</evidence>
<dbReference type="GO" id="GO:0097367">
    <property type="term" value="F:carbohydrate derivative binding"/>
    <property type="evidence" value="ECO:0007669"/>
    <property type="project" value="InterPro"/>
</dbReference>
<dbReference type="InterPro" id="IPR005855">
    <property type="entry name" value="GFAT"/>
</dbReference>
<feature type="domain" description="Glutamine amidotransferase type-2" evidence="10">
    <location>
        <begin position="2"/>
        <end position="220"/>
    </location>
</feature>
<evidence type="ECO:0000256" key="7">
    <source>
        <dbReference type="ARBA" id="ARBA00022679"/>
    </source>
</evidence>
<dbReference type="HAMAP" id="MF_00164">
    <property type="entry name" value="GlmS"/>
    <property type="match status" value="1"/>
</dbReference>
<dbReference type="EMBL" id="UOFT01000036">
    <property type="protein sequence ID" value="VAW94285.1"/>
    <property type="molecule type" value="Genomic_DNA"/>
</dbReference>
<accession>A0A3B0ZL92</accession>
<evidence type="ECO:0000259" key="11">
    <source>
        <dbReference type="PROSITE" id="PS51464"/>
    </source>
</evidence>
<dbReference type="PROSITE" id="PS51464">
    <property type="entry name" value="SIS"/>
    <property type="match status" value="2"/>
</dbReference>
<evidence type="ECO:0000313" key="12">
    <source>
        <dbReference type="EMBL" id="VAW94285.1"/>
    </source>
</evidence>
<organism evidence="12">
    <name type="scientific">hydrothermal vent metagenome</name>
    <dbReference type="NCBI Taxonomy" id="652676"/>
    <lineage>
        <taxon>unclassified sequences</taxon>
        <taxon>metagenomes</taxon>
        <taxon>ecological metagenomes</taxon>
    </lineage>
</organism>
<dbReference type="InterPro" id="IPR029055">
    <property type="entry name" value="Ntn_hydrolases_N"/>
</dbReference>
<dbReference type="Pfam" id="PF01380">
    <property type="entry name" value="SIS"/>
    <property type="match status" value="2"/>
</dbReference>
<dbReference type="GO" id="GO:0005829">
    <property type="term" value="C:cytosol"/>
    <property type="evidence" value="ECO:0007669"/>
    <property type="project" value="TreeGrafter"/>
</dbReference>
<keyword evidence="9" id="KW-0315">Glutamine amidotransferase</keyword>
<keyword evidence="5" id="KW-0963">Cytoplasm</keyword>
<dbReference type="CDD" id="cd05009">
    <property type="entry name" value="SIS_GlmS_GlmD_2"/>
    <property type="match status" value="1"/>
</dbReference>
<comment type="subcellular location">
    <subcellularLocation>
        <location evidence="2">Cytoplasm</location>
    </subcellularLocation>
</comment>
<protein>
    <recommendedName>
        <fullName evidence="4">Glutamine--fructose-6-phosphate aminotransferase [isomerizing]</fullName>
        <ecNumber evidence="3">2.6.1.16</ecNumber>
    </recommendedName>
</protein>
<dbReference type="SUPFAM" id="SSF56235">
    <property type="entry name" value="N-terminal nucleophile aminohydrolases (Ntn hydrolases)"/>
    <property type="match status" value="1"/>
</dbReference>
<reference evidence="12" key="1">
    <citation type="submission" date="2018-06" db="EMBL/GenBank/DDBJ databases">
        <authorList>
            <person name="Zhirakovskaya E."/>
        </authorList>
    </citation>
    <scope>NUCLEOTIDE SEQUENCE</scope>
</reference>
<dbReference type="PANTHER" id="PTHR10937">
    <property type="entry name" value="GLUCOSAMINE--FRUCTOSE-6-PHOSPHATE AMINOTRANSFERASE, ISOMERIZING"/>
    <property type="match status" value="1"/>
</dbReference>
<dbReference type="FunFam" id="3.40.50.10490:FF:000001">
    <property type="entry name" value="Glutamine--fructose-6-phosphate aminotransferase [isomerizing]"/>
    <property type="match status" value="1"/>
</dbReference>
<evidence type="ECO:0000256" key="6">
    <source>
        <dbReference type="ARBA" id="ARBA00022576"/>
    </source>
</evidence>
<dbReference type="GO" id="GO:0006047">
    <property type="term" value="P:UDP-N-acetylglucosamine metabolic process"/>
    <property type="evidence" value="ECO:0007669"/>
    <property type="project" value="TreeGrafter"/>
</dbReference>
<gene>
    <name evidence="12" type="ORF">MNBD_GAMMA23-2228</name>
</gene>
<dbReference type="SUPFAM" id="SSF53697">
    <property type="entry name" value="SIS domain"/>
    <property type="match status" value="1"/>
</dbReference>
<comment type="catalytic activity">
    <reaction evidence="1">
        <text>D-fructose 6-phosphate + L-glutamine = D-glucosamine 6-phosphate + L-glutamate</text>
        <dbReference type="Rhea" id="RHEA:13237"/>
        <dbReference type="ChEBI" id="CHEBI:29985"/>
        <dbReference type="ChEBI" id="CHEBI:58359"/>
        <dbReference type="ChEBI" id="CHEBI:58725"/>
        <dbReference type="ChEBI" id="CHEBI:61527"/>
        <dbReference type="EC" id="2.6.1.16"/>
    </reaction>
</comment>
<dbReference type="CDD" id="cd00714">
    <property type="entry name" value="GFAT"/>
    <property type="match status" value="1"/>
</dbReference>
<keyword evidence="8" id="KW-0677">Repeat</keyword>
<evidence type="ECO:0000256" key="5">
    <source>
        <dbReference type="ARBA" id="ARBA00022490"/>
    </source>
</evidence>
<feature type="domain" description="SIS" evidence="11">
    <location>
        <begin position="460"/>
        <end position="601"/>
    </location>
</feature>
<evidence type="ECO:0000256" key="2">
    <source>
        <dbReference type="ARBA" id="ARBA00004496"/>
    </source>
</evidence>